<dbReference type="Proteomes" id="UP001296873">
    <property type="component" value="Unassembled WGS sequence"/>
</dbReference>
<evidence type="ECO:0000256" key="2">
    <source>
        <dbReference type="SAM" id="MobiDB-lite"/>
    </source>
</evidence>
<dbReference type="InterPro" id="IPR041679">
    <property type="entry name" value="DNA2/NAM7-like_C"/>
</dbReference>
<dbReference type="InterPro" id="IPR045055">
    <property type="entry name" value="DNA2/NAM7-like"/>
</dbReference>
<sequence>MQALERLADTDDVTQLTAVRDELLHRKTDRARRLRARVDARISKVRKQRPAGTTSQASDTTDTNQEGRASVSEQQSEEQAQKRGSGGAPSVIPRVEEGLSSEAARSAIEKLRMSLLDISNKNSLVRMRHSDKSKTHARVIDELPDELLSRLENDRKLTFKALPPPPDVPEDEKTDAFLMALEEARQADPTYREAVAKLDDDRLESKKGQEIERRLKDRVREQLGLGPRPHTDVMSIGEYARSRGFEPSYDLPEPDPTGNPAHHEDDEIQTLMLPEAMQRSLSGVLEQAKSALREMGTNTLYVALGFLEWYESSDSSTKLHAPLLLHPVEITKELVAGEYRFSIQSTGEETEVNLTISERLARDFNLRLPEYEEGDTPESYFAKVEEHFGPKQPRWRVRRFVTVGHFSFSRLVMFRDLDPANWPEGQEMHTHAGVAALLGGTNVEGGTSAEPYPIDDPQIAKKIPMLIADADSSQMSAIVDVMDGQNLAIEGPPGTGKSQTITNIIGAAMGQGKRVLFIAEKMAALQVVKSRLDAAGLGEFALEMHSTKARKQDVLQGLSDRLEVQGRERAPERLEEARETLWQLKEQLTNYVDLLNKRYGKLGMTIQEILWAEQRTRDEADLPDGLGDARIQDAEEVTAYAMDEAKGHLRVIEDHVADFVQAYGALQQHPWYGVDKPDISPFERDSLIRAFSEWRKAAEALDALLATMGGRPTTRGDVQRLLAARDAYPEAPDLPRVLAQLVDPADVDRLSDLLDALDRWETAQTSLREECGDPEALADQQEELAHVGQAARRLDLEDQALGALPDLIEQERMAAGRWRELVELADQLIGAVGLEGTATVRRIAPLVRAGRILNETDRRLLLLRTSHLVDEGAAEDLARGRRKRDELLGRKQEIERFVRVPVTRDGAAAEMRRHAAPLKKTGLFAGLASDVRAAKRYYRELGQERRTPNRGQMASRLEDAARLLEDIDTFASDQILKEICGSRFEGLETDFDALQGVNAFASRVGRDLGGMDAETRTVRKLLLRGDIEDLDTLIGFAREPRFSELAQAFDGIGASGETPLADLADRLDARASEIEALKERADRLGLSENAQIEAIPSMLEATETLSEARDAVARSTDAHALLAAAGEQERCAPSAERGALRVAVEAARTLHATDLPEQTRAHLFAPDYAERRDRLIEQTDQAAERLHGYDSAWTEAASAGDLNSAAFLQGAPNDVAAAEVAARIARAEDNPGTLQGWATYVSARHGVYRAGLGDVLEAYDAAGARYANLEVAYERALYRSLAHGAYSQHPELNRFSGLSQEEARRRFKQTDKEIIQLERQALRAQLSQAQIPRGNAEGRVKDKTELGLIKSMLQVKKPRTPLRDLLDRSGRAIQQMKPCFMMSPLSVAQYLKPGQCEFDLVVIDEASQMKPEDAIGGLVRAGQIVVVGDPKQLPPTSFFDRIGADNNDDEDEDTEAANVESILGMAMHCWHPYRRLLWHYRSRHGSLIAFSNEKFYDRELIVFPAPIKDNPEYGVRLERVEGRCRRGGTNTIEAQQVAEVAMEFMRREAQKPEEAMRSLGVVAMNRSQTELILDEINRLLQRTPEAYGYTEAMDSRAGGLESFFVKNLENVQGDERDVIFISVTYGPDPDSGLVKQHFGPINTDLGWRRLNVLFTRAKQQIRVFSSMTAADVKVSDPNVKRGRRALHDYLEYAAHGRLHGGSASGAAPDNDFERFVKNRLEARGFDVDCQVGVAGYFLDLAVSHPAFPDGYICGVECDGATYHSAHSARDRDRLRQEVLENLGWNIFRVWSTDWFADPDTETDRMERHLRELLRQQAPVTKQDGDANVVGLFRDQQAGQGGS</sequence>
<feature type="domain" description="DNA2/NAM7 helicase-like C-terminal" evidence="4">
    <location>
        <begin position="1471"/>
        <end position="1666"/>
    </location>
</feature>
<evidence type="ECO:0000259" key="4">
    <source>
        <dbReference type="Pfam" id="PF13087"/>
    </source>
</evidence>
<evidence type="ECO:0000256" key="1">
    <source>
        <dbReference type="SAM" id="Coils"/>
    </source>
</evidence>
<dbReference type="EMBL" id="NRRL01000009">
    <property type="protein sequence ID" value="MBK1667620.1"/>
    <property type="molecule type" value="Genomic_DNA"/>
</dbReference>
<keyword evidence="1" id="KW-0175">Coiled coil</keyword>
<evidence type="ECO:0000313" key="7">
    <source>
        <dbReference type="Proteomes" id="UP001296873"/>
    </source>
</evidence>
<feature type="domain" description="Restriction endonuclease type II-like" evidence="5">
    <location>
        <begin position="1712"/>
        <end position="1808"/>
    </location>
</feature>
<dbReference type="Gene3D" id="3.40.50.300">
    <property type="entry name" value="P-loop containing nucleotide triphosphate hydrolases"/>
    <property type="match status" value="3"/>
</dbReference>
<dbReference type="InterPro" id="IPR047187">
    <property type="entry name" value="SF1_C_Upf1"/>
</dbReference>
<feature type="region of interest" description="Disordered" evidence="2">
    <location>
        <begin position="27"/>
        <end position="99"/>
    </location>
</feature>
<dbReference type="SUPFAM" id="SSF52540">
    <property type="entry name" value="P-loop containing nucleoside triphosphate hydrolases"/>
    <property type="match status" value="2"/>
</dbReference>
<feature type="compositionally biased region" description="Polar residues" evidence="2">
    <location>
        <begin position="51"/>
        <end position="67"/>
    </location>
</feature>
<evidence type="ECO:0008006" key="8">
    <source>
        <dbReference type="Google" id="ProtNLM"/>
    </source>
</evidence>
<dbReference type="Gene3D" id="3.40.960.10">
    <property type="entry name" value="VSR Endonuclease"/>
    <property type="match status" value="1"/>
</dbReference>
<organism evidence="6 7">
    <name type="scientific">Rhodovibrio sodomensis</name>
    <dbReference type="NCBI Taxonomy" id="1088"/>
    <lineage>
        <taxon>Bacteria</taxon>
        <taxon>Pseudomonadati</taxon>
        <taxon>Pseudomonadota</taxon>
        <taxon>Alphaproteobacteria</taxon>
        <taxon>Rhodospirillales</taxon>
        <taxon>Rhodovibrionaceae</taxon>
        <taxon>Rhodovibrio</taxon>
    </lineage>
</organism>
<dbReference type="Pfam" id="PF13086">
    <property type="entry name" value="AAA_11"/>
    <property type="match status" value="1"/>
</dbReference>
<dbReference type="InterPro" id="IPR041677">
    <property type="entry name" value="DNA2/NAM7_AAA_11"/>
</dbReference>
<proteinExistence type="predicted"/>
<dbReference type="InterPro" id="IPR027417">
    <property type="entry name" value="P-loop_NTPase"/>
</dbReference>
<feature type="coiled-coil region" evidence="1">
    <location>
        <begin position="567"/>
        <end position="594"/>
    </location>
</feature>
<evidence type="ECO:0000259" key="3">
    <source>
        <dbReference type="Pfam" id="PF13086"/>
    </source>
</evidence>
<dbReference type="InterPro" id="IPR011335">
    <property type="entry name" value="Restrct_endonuc-II-like"/>
</dbReference>
<dbReference type="InterPro" id="IPR049468">
    <property type="entry name" value="Restrct_endonuc-II-like_dom"/>
</dbReference>
<protein>
    <recommendedName>
        <fullName evidence="8">RAP domain-containing protein</fullName>
    </recommendedName>
</protein>
<name>A0ABS1DB78_9PROT</name>
<dbReference type="Pfam" id="PF13195">
    <property type="entry name" value="DUF4011"/>
    <property type="match status" value="1"/>
</dbReference>
<feature type="region of interest" description="Disordered" evidence="2">
    <location>
        <begin position="244"/>
        <end position="264"/>
    </location>
</feature>
<comment type="caution">
    <text evidence="6">The sequence shown here is derived from an EMBL/GenBank/DDBJ whole genome shotgun (WGS) entry which is preliminary data.</text>
</comment>
<dbReference type="PANTHER" id="PTHR10887:SF495">
    <property type="entry name" value="HELICASE SENATAXIN ISOFORM X1-RELATED"/>
    <property type="match status" value="1"/>
</dbReference>
<gene>
    <name evidence="6" type="ORF">CKO28_06180</name>
</gene>
<reference evidence="6 7" key="1">
    <citation type="journal article" date="2020" name="Microorganisms">
        <title>Osmotic Adaptation and Compatible Solute Biosynthesis of Phototrophic Bacteria as Revealed from Genome Analyses.</title>
        <authorList>
            <person name="Imhoff J.F."/>
            <person name="Rahn T."/>
            <person name="Kunzel S."/>
            <person name="Keller A."/>
            <person name="Neulinger S.C."/>
        </authorList>
    </citation>
    <scope>NUCLEOTIDE SEQUENCE [LARGE SCALE GENOMIC DNA]</scope>
    <source>
        <strain evidence="6 7">DSM 9895</strain>
    </source>
</reference>
<evidence type="ECO:0000313" key="6">
    <source>
        <dbReference type="EMBL" id="MBK1667620.1"/>
    </source>
</evidence>
<dbReference type="Pfam" id="PF18741">
    <property type="entry name" value="MTES_1575"/>
    <property type="match status" value="1"/>
</dbReference>
<dbReference type="PANTHER" id="PTHR10887">
    <property type="entry name" value="DNA2/NAM7 HELICASE FAMILY"/>
    <property type="match status" value="1"/>
</dbReference>
<dbReference type="SUPFAM" id="SSF52980">
    <property type="entry name" value="Restriction endonuclease-like"/>
    <property type="match status" value="1"/>
</dbReference>
<dbReference type="CDD" id="cd18808">
    <property type="entry name" value="SF1_C_Upf1"/>
    <property type="match status" value="1"/>
</dbReference>
<feature type="domain" description="DNA2/NAM7 helicase helicase" evidence="3">
    <location>
        <begin position="1394"/>
        <end position="1437"/>
    </location>
</feature>
<evidence type="ECO:0000259" key="5">
    <source>
        <dbReference type="Pfam" id="PF18741"/>
    </source>
</evidence>
<accession>A0ABS1DB78</accession>
<dbReference type="Pfam" id="PF13087">
    <property type="entry name" value="AAA_12"/>
    <property type="match status" value="1"/>
</dbReference>
<keyword evidence="7" id="KW-1185">Reference proteome</keyword>
<dbReference type="InterPro" id="IPR025103">
    <property type="entry name" value="DUF4011"/>
</dbReference>